<sequence length="312" mass="33957">MILTVTLNPSVDMQYQLSALQVNDVNRAAHVSKTAGGKGLNVTRVIDQLQEQVTATGFLGGRLGEFIVDELSHQQIAHDFVSIQGETRNCIAVLHDGKQTEILENGPIITKGESEQFLQKLQNLLGKVTRLTISGSLPKGLTVSFYQQIISLANQQKVPVFLDTKASLLMEIVKGDAKPYLIKPNQQEFAEAMEMTSNSVEAIVDILSHRTLLSDIPWVVVTLGKDGAVIKHEAVIYRASIPNIHAKNPVGSGDSVLAGFAVGHQRQLSAVELIQFGLTMGVLNALQAQTGQIDPEAIPDYLSQIHVRKLLK</sequence>
<dbReference type="SUPFAM" id="SSF53613">
    <property type="entry name" value="Ribokinase-like"/>
    <property type="match status" value="1"/>
</dbReference>
<dbReference type="InterPro" id="IPR002173">
    <property type="entry name" value="Carboh/pur_kinase_PfkB_CS"/>
</dbReference>
<dbReference type="Pfam" id="PF00294">
    <property type="entry name" value="PfkB"/>
    <property type="match status" value="1"/>
</dbReference>
<keyword evidence="6" id="KW-0423">Lactose metabolism</keyword>
<dbReference type="PANTHER" id="PTHR46566:SF5">
    <property type="entry name" value="1-PHOSPHOFRUCTOKINASE"/>
    <property type="match status" value="1"/>
</dbReference>
<reference evidence="9" key="1">
    <citation type="journal article" date="2019" name="Int. J. Syst. Evol. Microbiol.">
        <title>The Global Catalogue of Microorganisms (GCM) 10K type strain sequencing project: providing services to taxonomists for standard genome sequencing and annotation.</title>
        <authorList>
            <consortium name="The Broad Institute Genomics Platform"/>
            <consortium name="The Broad Institute Genome Sequencing Center for Infectious Disease"/>
            <person name="Wu L."/>
            <person name="Ma J."/>
        </authorList>
    </citation>
    <scope>NUCLEOTIDE SEQUENCE [LARGE SCALE GENOMIC DNA]</scope>
    <source>
        <strain evidence="9">JCM 30071</strain>
    </source>
</reference>
<accession>A0ABQ2DAC6</accession>
<comment type="pathway">
    <text evidence="6">Carbohydrate metabolism; D-tagatose 6-phosphate degradation; D-glyceraldehyde 3-phosphate and glycerone phosphate from D-tagatose 6-phosphate: step 1/2.</text>
</comment>
<dbReference type="PIRSF" id="PIRSF000535">
    <property type="entry name" value="1PFK/6PFK/LacC"/>
    <property type="match status" value="1"/>
</dbReference>
<comment type="similarity">
    <text evidence="1">Belongs to the carbohydrate kinase pfkB family.</text>
</comment>
<keyword evidence="3 6" id="KW-0547">Nucleotide-binding</keyword>
<comment type="similarity">
    <text evidence="6">Belongs to the carbohydrate kinase PfkB family. LacC subfamily.</text>
</comment>
<dbReference type="InterPro" id="IPR029056">
    <property type="entry name" value="Ribokinase-like"/>
</dbReference>
<dbReference type="PROSITE" id="PS00584">
    <property type="entry name" value="PFKB_KINASES_2"/>
    <property type="match status" value="1"/>
</dbReference>
<organism evidence="8 9">
    <name type="scientific">Virgibacillus kapii</name>
    <dbReference type="NCBI Taxonomy" id="1638645"/>
    <lineage>
        <taxon>Bacteria</taxon>
        <taxon>Bacillati</taxon>
        <taxon>Bacillota</taxon>
        <taxon>Bacilli</taxon>
        <taxon>Bacillales</taxon>
        <taxon>Bacillaceae</taxon>
        <taxon>Virgibacillus</taxon>
    </lineage>
</organism>
<keyword evidence="4 8" id="KW-0418">Kinase</keyword>
<dbReference type="NCBIfam" id="TIGR03168">
    <property type="entry name" value="1-PFK"/>
    <property type="match status" value="1"/>
</dbReference>
<evidence type="ECO:0000256" key="3">
    <source>
        <dbReference type="ARBA" id="ARBA00022741"/>
    </source>
</evidence>
<dbReference type="PANTHER" id="PTHR46566">
    <property type="entry name" value="1-PHOSPHOFRUCTOKINASE-RELATED"/>
    <property type="match status" value="1"/>
</dbReference>
<protein>
    <recommendedName>
        <fullName evidence="6">Tagatose-6-phosphate kinase</fullName>
        <ecNumber evidence="6">2.7.1.144</ecNumber>
    </recommendedName>
</protein>
<dbReference type="RefSeq" id="WP_188942506.1">
    <property type="nucleotide sequence ID" value="NZ_BMPN01000002.1"/>
</dbReference>
<dbReference type="GO" id="GO:0016301">
    <property type="term" value="F:kinase activity"/>
    <property type="evidence" value="ECO:0007669"/>
    <property type="project" value="UniProtKB-KW"/>
</dbReference>
<dbReference type="EMBL" id="BMPN01000002">
    <property type="protein sequence ID" value="GGJ51519.1"/>
    <property type="molecule type" value="Genomic_DNA"/>
</dbReference>
<dbReference type="InterPro" id="IPR017583">
    <property type="entry name" value="Tagatose/fructose_Pkinase"/>
</dbReference>
<dbReference type="Proteomes" id="UP000634435">
    <property type="component" value="Unassembled WGS sequence"/>
</dbReference>
<dbReference type="EC" id="2.7.1.144" evidence="6"/>
<dbReference type="InterPro" id="IPR011611">
    <property type="entry name" value="PfkB_dom"/>
</dbReference>
<evidence type="ECO:0000256" key="4">
    <source>
        <dbReference type="ARBA" id="ARBA00022777"/>
    </source>
</evidence>
<name>A0ABQ2DAC6_9BACI</name>
<feature type="domain" description="Carbohydrate kinase PfkB" evidence="7">
    <location>
        <begin position="8"/>
        <end position="292"/>
    </location>
</feature>
<comment type="caution">
    <text evidence="8">The sequence shown here is derived from an EMBL/GenBank/DDBJ whole genome shotgun (WGS) entry which is preliminary data.</text>
</comment>
<gene>
    <name evidence="8" type="primary">lacC</name>
    <name evidence="8" type="ORF">GCM10007111_12080</name>
</gene>
<dbReference type="Gene3D" id="3.40.1190.20">
    <property type="match status" value="1"/>
</dbReference>
<dbReference type="CDD" id="cd01164">
    <property type="entry name" value="FruK_PfkB_like"/>
    <property type="match status" value="1"/>
</dbReference>
<keyword evidence="2 6" id="KW-0808">Transferase</keyword>
<evidence type="ECO:0000259" key="7">
    <source>
        <dbReference type="Pfam" id="PF00294"/>
    </source>
</evidence>
<proteinExistence type="inferred from homology"/>
<evidence type="ECO:0000313" key="9">
    <source>
        <dbReference type="Proteomes" id="UP000634435"/>
    </source>
</evidence>
<evidence type="ECO:0000256" key="6">
    <source>
        <dbReference type="PIRNR" id="PIRNR000535"/>
    </source>
</evidence>
<keyword evidence="5 6" id="KW-0067">ATP-binding</keyword>
<evidence type="ECO:0000256" key="2">
    <source>
        <dbReference type="ARBA" id="ARBA00022679"/>
    </source>
</evidence>
<keyword evidence="9" id="KW-1185">Reference proteome</keyword>
<evidence type="ECO:0000313" key="8">
    <source>
        <dbReference type="EMBL" id="GGJ51519.1"/>
    </source>
</evidence>
<evidence type="ECO:0000256" key="5">
    <source>
        <dbReference type="ARBA" id="ARBA00022840"/>
    </source>
</evidence>
<comment type="catalytic activity">
    <reaction evidence="6">
        <text>D-tagatofuranose 6-phosphate + ATP = D-tagatofuranose 1,6-bisphosphate + ADP + H(+)</text>
        <dbReference type="Rhea" id="RHEA:12420"/>
        <dbReference type="ChEBI" id="CHEBI:15378"/>
        <dbReference type="ChEBI" id="CHEBI:30616"/>
        <dbReference type="ChEBI" id="CHEBI:58694"/>
        <dbReference type="ChEBI" id="CHEBI:58695"/>
        <dbReference type="ChEBI" id="CHEBI:456216"/>
        <dbReference type="EC" id="2.7.1.144"/>
    </reaction>
</comment>
<evidence type="ECO:0000256" key="1">
    <source>
        <dbReference type="ARBA" id="ARBA00005380"/>
    </source>
</evidence>